<feature type="region of interest" description="Disordered" evidence="1">
    <location>
        <begin position="374"/>
        <end position="504"/>
    </location>
</feature>
<feature type="compositionally biased region" description="Polar residues" evidence="1">
    <location>
        <begin position="36"/>
        <end position="49"/>
    </location>
</feature>
<protein>
    <submittedName>
        <fullName evidence="2">Uncharacterized protein</fullName>
    </submittedName>
</protein>
<evidence type="ECO:0000313" key="2">
    <source>
        <dbReference type="EMBL" id="KAA1117163.1"/>
    </source>
</evidence>
<accession>A0A5B0QW77</accession>
<feature type="compositionally biased region" description="Pro residues" evidence="1">
    <location>
        <begin position="54"/>
        <end position="63"/>
    </location>
</feature>
<reference evidence="2 3" key="1">
    <citation type="submission" date="2019-05" db="EMBL/GenBank/DDBJ databases">
        <title>Emergence of the Ug99 lineage of the wheat stem rust pathogen through somatic hybridization.</title>
        <authorList>
            <person name="Li F."/>
            <person name="Upadhyaya N.M."/>
            <person name="Sperschneider J."/>
            <person name="Matny O."/>
            <person name="Nguyen-Phuc H."/>
            <person name="Mago R."/>
            <person name="Raley C."/>
            <person name="Miller M.E."/>
            <person name="Silverstein K.A.T."/>
            <person name="Henningsen E."/>
            <person name="Hirsch C.D."/>
            <person name="Visser B."/>
            <person name="Pretorius Z.A."/>
            <person name="Steffenson B.J."/>
            <person name="Schwessinger B."/>
            <person name="Dodds P.N."/>
            <person name="Figueroa M."/>
        </authorList>
    </citation>
    <scope>NUCLEOTIDE SEQUENCE [LARGE SCALE GENOMIC DNA]</scope>
    <source>
        <strain evidence="2 3">Ug99</strain>
    </source>
</reference>
<dbReference type="PANTHER" id="PTHR33050:SF7">
    <property type="entry name" value="RIBONUCLEASE H"/>
    <property type="match status" value="1"/>
</dbReference>
<gene>
    <name evidence="2" type="ORF">PGTUg99_036577</name>
</gene>
<feature type="compositionally biased region" description="Polar residues" evidence="1">
    <location>
        <begin position="406"/>
        <end position="433"/>
    </location>
</feature>
<dbReference type="AlphaFoldDB" id="A0A5B0QW77"/>
<dbReference type="EMBL" id="VDEP01000270">
    <property type="protein sequence ID" value="KAA1117163.1"/>
    <property type="molecule type" value="Genomic_DNA"/>
</dbReference>
<organism evidence="2 3">
    <name type="scientific">Puccinia graminis f. sp. tritici</name>
    <dbReference type="NCBI Taxonomy" id="56615"/>
    <lineage>
        <taxon>Eukaryota</taxon>
        <taxon>Fungi</taxon>
        <taxon>Dikarya</taxon>
        <taxon>Basidiomycota</taxon>
        <taxon>Pucciniomycotina</taxon>
        <taxon>Pucciniomycetes</taxon>
        <taxon>Pucciniales</taxon>
        <taxon>Pucciniaceae</taxon>
        <taxon>Puccinia</taxon>
    </lineage>
</organism>
<dbReference type="PANTHER" id="PTHR33050">
    <property type="entry name" value="REVERSE TRANSCRIPTASE DOMAIN-CONTAINING PROTEIN"/>
    <property type="match status" value="1"/>
</dbReference>
<feature type="compositionally biased region" description="Basic and acidic residues" evidence="1">
    <location>
        <begin position="477"/>
        <end position="491"/>
    </location>
</feature>
<feature type="compositionally biased region" description="Low complexity" evidence="1">
    <location>
        <begin position="7"/>
        <end position="35"/>
    </location>
</feature>
<proteinExistence type="predicted"/>
<dbReference type="Proteomes" id="UP000325313">
    <property type="component" value="Unassembled WGS sequence"/>
</dbReference>
<comment type="caution">
    <text evidence="2">The sequence shown here is derived from an EMBL/GenBank/DDBJ whole genome shotgun (WGS) entry which is preliminary data.</text>
</comment>
<sequence length="699" mass="77871">MTIDPLQSISDSIKNSSNNQNPNPSNSTTPALNPSQNPLPSHPPQTSDSGPKKAPQPGPPKANPPAKTAENRPQSQTNPSQTRRENGNIPKGLGTSHQLTKTAAALNTEQGLQDVGSQEPQTVAVIDSAALKIKARNVLLAKAIKAQEEGDDDKSDRFFAMYDVLLKVETQVVAQDVNEIQIINNPTVIPQKRPSAAGEITESKGIKFQWGTSNSHDDGGFTPYFHKNICELKGPIPLTIFNRKWQEEALSYHSRNRPKNEDTSTEKGMRYHGLPVPDEWTQSFADWTLNHRCFYETMKGRYNFPVLAEWLILHKDNCDRLHRKHGFMVALRYDIRIRNNAFAFRVKRNGEEFLSDISEYKPDTADDAHAEARDLGELGVRDNPYATGGPRFGWDPHTGLKITKASAPTPSTSKVSAPSNGSSLPPASSTFPQAPNPLPMKPGGAEQHQGKTQRSSGYKGKNFNPNYGGGYNKRRKCPQETETIMRSDKTSGEIPPPLSHPSENDMVIWPEEIRCEMDIEKWKDALEAAGLTEKFSDVIHGFEFGFDQGIPNHNLGPSTPYFTPPNHQSALLAQEKIESSIAKELKAGRMYGPYTHAQLMEKYKFFRSNPLGAVVNGDGSVRPINDLSFPHNNPLIPSVNSFVDKLDYATTWDDFEKVSKFLRNQTQPILLALFDWEKAYRQIPVGLPYGSGFQRRHID</sequence>
<evidence type="ECO:0000256" key="1">
    <source>
        <dbReference type="SAM" id="MobiDB-lite"/>
    </source>
</evidence>
<name>A0A5B0QW77_PUCGR</name>
<evidence type="ECO:0000313" key="3">
    <source>
        <dbReference type="Proteomes" id="UP000325313"/>
    </source>
</evidence>
<feature type="compositionally biased region" description="Polar residues" evidence="1">
    <location>
        <begin position="71"/>
        <end position="81"/>
    </location>
</feature>
<feature type="region of interest" description="Disordered" evidence="1">
    <location>
        <begin position="1"/>
        <end position="95"/>
    </location>
</feature>
<dbReference type="InterPro" id="IPR052055">
    <property type="entry name" value="Hepadnavirus_pol/RT"/>
</dbReference>